<feature type="compositionally biased region" description="Polar residues" evidence="1">
    <location>
        <begin position="214"/>
        <end position="229"/>
    </location>
</feature>
<protein>
    <submittedName>
        <fullName evidence="2">Uncharacterized protein</fullName>
    </submittedName>
</protein>
<evidence type="ECO:0000313" key="2">
    <source>
        <dbReference type="EMBL" id="KAL0087665.1"/>
    </source>
</evidence>
<reference evidence="2 3" key="1">
    <citation type="submission" date="2024-04" db="EMBL/GenBank/DDBJ databases">
        <title>Symmetric and asymmetric DNA N6-adenine methylation regulates different biological responses in Mucorales.</title>
        <authorList>
            <consortium name="Lawrence Berkeley National Laboratory"/>
            <person name="Lax C."/>
            <person name="Mondo S.J."/>
            <person name="Osorio-Concepcion M."/>
            <person name="Muszewska A."/>
            <person name="Corrochano-Luque M."/>
            <person name="Gutierrez G."/>
            <person name="Riley R."/>
            <person name="Lipzen A."/>
            <person name="Guo J."/>
            <person name="Hundley H."/>
            <person name="Amirebrahimi M."/>
            <person name="Ng V."/>
            <person name="Lorenzo-Gutierrez D."/>
            <person name="Binder U."/>
            <person name="Yang J."/>
            <person name="Song Y."/>
            <person name="Canovas D."/>
            <person name="Navarro E."/>
            <person name="Freitag M."/>
            <person name="Gabaldon T."/>
            <person name="Grigoriev I.V."/>
            <person name="Corrochano L.M."/>
            <person name="Nicolas F.E."/>
            <person name="Garre V."/>
        </authorList>
    </citation>
    <scope>NUCLEOTIDE SEQUENCE [LARGE SCALE GENOMIC DNA]</scope>
    <source>
        <strain evidence="2 3">L51</strain>
    </source>
</reference>
<keyword evidence="3" id="KW-1185">Reference proteome</keyword>
<evidence type="ECO:0000256" key="1">
    <source>
        <dbReference type="SAM" id="MobiDB-lite"/>
    </source>
</evidence>
<feature type="compositionally biased region" description="Basic residues" evidence="1">
    <location>
        <begin position="170"/>
        <end position="180"/>
    </location>
</feature>
<feature type="compositionally biased region" description="Polar residues" evidence="1">
    <location>
        <begin position="151"/>
        <end position="168"/>
    </location>
</feature>
<gene>
    <name evidence="2" type="ORF">J3Q64DRAFT_1832976</name>
</gene>
<feature type="compositionally biased region" description="Polar residues" evidence="1">
    <location>
        <begin position="184"/>
        <end position="197"/>
    </location>
</feature>
<proteinExistence type="predicted"/>
<evidence type="ECO:0000313" key="3">
    <source>
        <dbReference type="Proteomes" id="UP001448207"/>
    </source>
</evidence>
<comment type="caution">
    <text evidence="2">The sequence shown here is derived from an EMBL/GenBank/DDBJ whole genome shotgun (WGS) entry which is preliminary data.</text>
</comment>
<name>A0ABR3B2D9_PHYBL</name>
<feature type="region of interest" description="Disordered" evidence="1">
    <location>
        <begin position="146"/>
        <end position="229"/>
    </location>
</feature>
<feature type="compositionally biased region" description="Basic and acidic residues" evidence="1">
    <location>
        <begin position="203"/>
        <end position="212"/>
    </location>
</feature>
<organism evidence="2 3">
    <name type="scientific">Phycomyces blakesleeanus</name>
    <dbReference type="NCBI Taxonomy" id="4837"/>
    <lineage>
        <taxon>Eukaryota</taxon>
        <taxon>Fungi</taxon>
        <taxon>Fungi incertae sedis</taxon>
        <taxon>Mucoromycota</taxon>
        <taxon>Mucoromycotina</taxon>
        <taxon>Mucoromycetes</taxon>
        <taxon>Mucorales</taxon>
        <taxon>Phycomycetaceae</taxon>
        <taxon>Phycomyces</taxon>
    </lineage>
</organism>
<sequence>MSLYQEDNCCYRLYIGNGNWINLGQETTRELLAIYAKGVATRFELVPGLAIDILPNDVDCNSKNTDLPMLMRADLVSVDPESANNPEKSSRATSKIYWKSKELHLSMVPAPIGMSRRSNRPSVVKEARLQDPLRGFVVSSSVSSASTSHSYAPQNDNNNFNGIQPTATGNKKKRGKKGSMPKKATTTSLQSGIMTRSQQRHSKLLEEVEPDHSYGSNTSPGTWIDTAPSSTSLPPAYPLNQTSQQVFLHHRVPSNMYRKDLTVETSSAAMHGIQYQNTPEAIPPYHSQALPGLSIFTSSLGSMDCDDDNSGESALRRSNINIYSTLSHPSTMTPIPANWMERDMWNMGTQANIMDASDYGSTQTPSYSHFPMHTPEISYNANNINHENESSSQTGVIVPLQLGVHRYDIETKESPSSISTLGSIPLSSLYNDSSFFKSNEATDCCTTNYQQEEQPKRDSILEHRSMSPKDTPVLAPLTNSVATSRYTSPHHSVISS</sequence>
<feature type="compositionally biased region" description="Polar residues" evidence="1">
    <location>
        <begin position="477"/>
        <end position="496"/>
    </location>
</feature>
<feature type="compositionally biased region" description="Basic and acidic residues" evidence="1">
    <location>
        <begin position="453"/>
        <end position="467"/>
    </location>
</feature>
<accession>A0ABR3B2D9</accession>
<dbReference type="Proteomes" id="UP001448207">
    <property type="component" value="Unassembled WGS sequence"/>
</dbReference>
<feature type="region of interest" description="Disordered" evidence="1">
    <location>
        <begin position="449"/>
        <end position="496"/>
    </location>
</feature>
<dbReference type="EMBL" id="JBCLYO010000006">
    <property type="protein sequence ID" value="KAL0087665.1"/>
    <property type="molecule type" value="Genomic_DNA"/>
</dbReference>